<evidence type="ECO:0000256" key="1">
    <source>
        <dbReference type="ARBA" id="ARBA00004123"/>
    </source>
</evidence>
<keyword evidence="10" id="KW-1185">Reference proteome</keyword>
<evidence type="ECO:0000256" key="6">
    <source>
        <dbReference type="RuleBase" id="RU369086"/>
    </source>
</evidence>
<gene>
    <name evidence="9" type="ORF">GSTUAT00007260001</name>
</gene>
<organism evidence="9 10">
    <name type="scientific">Tuber aestivum</name>
    <name type="common">summer truffle</name>
    <dbReference type="NCBI Taxonomy" id="59557"/>
    <lineage>
        <taxon>Eukaryota</taxon>
        <taxon>Fungi</taxon>
        <taxon>Dikarya</taxon>
        <taxon>Ascomycota</taxon>
        <taxon>Pezizomycotina</taxon>
        <taxon>Pezizomycetes</taxon>
        <taxon>Pezizales</taxon>
        <taxon>Tuberaceae</taxon>
        <taxon>Tuber</taxon>
    </lineage>
</organism>
<dbReference type="Pfam" id="PF08292">
    <property type="entry name" value="RNA_pol_Rbc25"/>
    <property type="match status" value="1"/>
</dbReference>
<evidence type="ECO:0000256" key="3">
    <source>
        <dbReference type="ARBA" id="ARBA00022478"/>
    </source>
</evidence>
<dbReference type="GO" id="GO:0005666">
    <property type="term" value="C:RNA polymerase III complex"/>
    <property type="evidence" value="ECO:0007669"/>
    <property type="project" value="UniProtKB-ARBA"/>
</dbReference>
<accession>A0A292PNC9</accession>
<dbReference type="Proteomes" id="UP001412239">
    <property type="component" value="Unassembled WGS sequence"/>
</dbReference>
<dbReference type="AlphaFoldDB" id="A0A292PNC9"/>
<dbReference type="Gene3D" id="2.40.50.140">
    <property type="entry name" value="Nucleic acid-binding proteins"/>
    <property type="match status" value="1"/>
</dbReference>
<dbReference type="SUPFAM" id="SSF50249">
    <property type="entry name" value="Nucleic acid-binding proteins"/>
    <property type="match status" value="1"/>
</dbReference>
<dbReference type="SUPFAM" id="SSF88798">
    <property type="entry name" value="N-terminal, heterodimerisation domain of RBP7 (RpoE)"/>
    <property type="match status" value="1"/>
</dbReference>
<dbReference type="InterPro" id="IPR005576">
    <property type="entry name" value="Rpb7-like_N"/>
</dbReference>
<evidence type="ECO:0000256" key="5">
    <source>
        <dbReference type="ARBA" id="ARBA00023242"/>
    </source>
</evidence>
<dbReference type="InterPro" id="IPR036898">
    <property type="entry name" value="RNA_pol_Rpb7-like_N_sf"/>
</dbReference>
<evidence type="ECO:0000313" key="9">
    <source>
        <dbReference type="EMBL" id="CUS08614.1"/>
    </source>
</evidence>
<proteinExistence type="inferred from homology"/>
<comment type="function">
    <text evidence="6">DNA-dependent RNA polymerase which catalyzes the transcription of DNA into RNA using the four ribonucleoside triphosphates as substrates.</text>
</comment>
<dbReference type="PANTHER" id="PTHR12709:SF1">
    <property type="entry name" value="DNA-DIRECTED RNA POLYMERASE III SUBUNIT RPC8"/>
    <property type="match status" value="1"/>
</dbReference>
<keyword evidence="5 6" id="KW-0539">Nucleus</keyword>
<sequence>MFILVTSPLSFMKKQKKKKTQINPTFPNFQQSKFTDLLHLPPPTFAHPTATALEDRINEKYANKVVHNVGLCISLYDLSKVSEGMIGQDGGAHVNVEFRMIVFRPFKGEVLTGRISSATAAGVKVRTDFFDEVFVPATGLFEGSRLYVWIWHNDDQDFYMDKNEVIRFRVEGEIFVDQLPVPPHLKGEESSLHNKPPYAITASCQQAGLGLVSWWVEEDGEEGE</sequence>
<dbReference type="InterPro" id="IPR045113">
    <property type="entry name" value="Rpb7-like"/>
</dbReference>
<evidence type="ECO:0000313" key="10">
    <source>
        <dbReference type="Proteomes" id="UP001412239"/>
    </source>
</evidence>
<dbReference type="Gene3D" id="3.30.1490.120">
    <property type="entry name" value="RNA polymerase Rpb7-like, N-terminal domain"/>
    <property type="match status" value="1"/>
</dbReference>
<name>A0A292PNC9_9PEZI</name>
<comment type="subcellular location">
    <subcellularLocation>
        <location evidence="1 6">Nucleus</location>
    </subcellularLocation>
</comment>
<dbReference type="EMBL" id="LN891121">
    <property type="protein sequence ID" value="CUS08614.1"/>
    <property type="molecule type" value="Genomic_DNA"/>
</dbReference>
<comment type="similarity">
    <text evidence="2">Belongs to the eukaryotic RPB7/RPC8 RNA polymerase subunit family.</text>
</comment>
<dbReference type="CDD" id="cd04330">
    <property type="entry name" value="RNAP_III_Rpc25_N"/>
    <property type="match status" value="1"/>
</dbReference>
<dbReference type="InterPro" id="IPR012340">
    <property type="entry name" value="NA-bd_OB-fold"/>
</dbReference>
<protein>
    <recommendedName>
        <fullName evidence="6">DNA-directed RNA polymerase subunit</fullName>
    </recommendedName>
</protein>
<feature type="domain" description="RNA polymerase III subunit Rpc25" evidence="8">
    <location>
        <begin position="109"/>
        <end position="215"/>
    </location>
</feature>
<evidence type="ECO:0000256" key="2">
    <source>
        <dbReference type="ARBA" id="ARBA00009307"/>
    </source>
</evidence>
<dbReference type="InterPro" id="IPR013238">
    <property type="entry name" value="RNA_pol_III_Rbc25"/>
</dbReference>
<dbReference type="Pfam" id="PF03876">
    <property type="entry name" value="SHS2_Rpb7-N"/>
    <property type="match status" value="1"/>
</dbReference>
<feature type="domain" description="RNA polymerase Rpb7-like N-terminal" evidence="7">
    <location>
        <begin position="36"/>
        <end position="87"/>
    </location>
</feature>
<evidence type="ECO:0000259" key="7">
    <source>
        <dbReference type="Pfam" id="PF03876"/>
    </source>
</evidence>
<evidence type="ECO:0000259" key="8">
    <source>
        <dbReference type="Pfam" id="PF08292"/>
    </source>
</evidence>
<keyword evidence="4 6" id="KW-0804">Transcription</keyword>
<dbReference type="GO" id="GO:0006384">
    <property type="term" value="P:transcription initiation at RNA polymerase III promoter"/>
    <property type="evidence" value="ECO:0007669"/>
    <property type="project" value="TreeGrafter"/>
</dbReference>
<evidence type="ECO:0000256" key="4">
    <source>
        <dbReference type="ARBA" id="ARBA00023163"/>
    </source>
</evidence>
<reference evidence="9" key="1">
    <citation type="submission" date="2015-10" db="EMBL/GenBank/DDBJ databases">
        <authorList>
            <person name="Regsiter A."/>
            <person name="william w."/>
        </authorList>
    </citation>
    <scope>NUCLEOTIDE SEQUENCE</scope>
    <source>
        <strain evidence="9">Montdore</strain>
    </source>
</reference>
<dbReference type="FunFam" id="2.40.50.140:FF:000221">
    <property type="entry name" value="DNA-directed RNA polymerase III subunit"/>
    <property type="match status" value="1"/>
</dbReference>
<keyword evidence="3 6" id="KW-0240">DNA-directed RNA polymerase</keyword>
<dbReference type="PANTHER" id="PTHR12709">
    <property type="entry name" value="DNA-DIRECTED RNA POLYMERASE II, III"/>
    <property type="match status" value="1"/>
</dbReference>